<evidence type="ECO:0000313" key="1">
    <source>
        <dbReference type="EMBL" id="JAD79133.1"/>
    </source>
</evidence>
<accession>A0A0A9CXK4</accession>
<sequence length="43" mass="5254">MKDITYKNWTTLLQNNQPIQAFLAYLYQPHCRHITHEFMSSRN</sequence>
<reference evidence="1" key="1">
    <citation type="submission" date="2014-09" db="EMBL/GenBank/DDBJ databases">
        <authorList>
            <person name="Magalhaes I.L.F."/>
            <person name="Oliveira U."/>
            <person name="Santos F.R."/>
            <person name="Vidigal T.H.D.A."/>
            <person name="Brescovit A.D."/>
            <person name="Santos A.J."/>
        </authorList>
    </citation>
    <scope>NUCLEOTIDE SEQUENCE</scope>
    <source>
        <tissue evidence="1">Shoot tissue taken approximately 20 cm above the soil surface</tissue>
    </source>
</reference>
<protein>
    <submittedName>
        <fullName evidence="1">Uncharacterized protein</fullName>
    </submittedName>
</protein>
<organism evidence="1">
    <name type="scientific">Arundo donax</name>
    <name type="common">Giant reed</name>
    <name type="synonym">Donax arundinaceus</name>
    <dbReference type="NCBI Taxonomy" id="35708"/>
    <lineage>
        <taxon>Eukaryota</taxon>
        <taxon>Viridiplantae</taxon>
        <taxon>Streptophyta</taxon>
        <taxon>Embryophyta</taxon>
        <taxon>Tracheophyta</taxon>
        <taxon>Spermatophyta</taxon>
        <taxon>Magnoliopsida</taxon>
        <taxon>Liliopsida</taxon>
        <taxon>Poales</taxon>
        <taxon>Poaceae</taxon>
        <taxon>PACMAD clade</taxon>
        <taxon>Arundinoideae</taxon>
        <taxon>Arundineae</taxon>
        <taxon>Arundo</taxon>
    </lineage>
</organism>
<dbReference type="EMBL" id="GBRH01218762">
    <property type="protein sequence ID" value="JAD79133.1"/>
    <property type="molecule type" value="Transcribed_RNA"/>
</dbReference>
<reference evidence="1" key="2">
    <citation type="journal article" date="2015" name="Data Brief">
        <title>Shoot transcriptome of the giant reed, Arundo donax.</title>
        <authorList>
            <person name="Barrero R.A."/>
            <person name="Guerrero F.D."/>
            <person name="Moolhuijzen P."/>
            <person name="Goolsby J.A."/>
            <person name="Tidwell J."/>
            <person name="Bellgard S.E."/>
            <person name="Bellgard M.I."/>
        </authorList>
    </citation>
    <scope>NUCLEOTIDE SEQUENCE</scope>
    <source>
        <tissue evidence="1">Shoot tissue taken approximately 20 cm above the soil surface</tissue>
    </source>
</reference>
<name>A0A0A9CXK4_ARUDO</name>
<proteinExistence type="predicted"/>
<dbReference type="AlphaFoldDB" id="A0A0A9CXK4"/>